<dbReference type="GO" id="GO:0003677">
    <property type="term" value="F:DNA binding"/>
    <property type="evidence" value="ECO:0007669"/>
    <property type="project" value="UniProtKB-KW"/>
</dbReference>
<gene>
    <name evidence="6" type="ORF">H9980_02000</name>
</gene>
<feature type="domain" description="Tyr recombinase" evidence="5">
    <location>
        <begin position="170"/>
        <end position="399"/>
    </location>
</feature>
<evidence type="ECO:0000256" key="1">
    <source>
        <dbReference type="ARBA" id="ARBA00008857"/>
    </source>
</evidence>
<dbReference type="InterPro" id="IPR013762">
    <property type="entry name" value="Integrase-like_cat_sf"/>
</dbReference>
<accession>A0A9D2BMA9</accession>
<dbReference type="Proteomes" id="UP000886724">
    <property type="component" value="Unassembled WGS sequence"/>
</dbReference>
<evidence type="ECO:0000256" key="3">
    <source>
        <dbReference type="ARBA" id="ARBA00023125"/>
    </source>
</evidence>
<keyword evidence="2" id="KW-0229">DNA integration</keyword>
<comment type="caution">
    <text evidence="6">The sequence shown here is derived from an EMBL/GenBank/DDBJ whole genome shotgun (WGS) entry which is preliminary data.</text>
</comment>
<dbReference type="Gene3D" id="3.30.160.60">
    <property type="entry name" value="Classic Zinc Finger"/>
    <property type="match status" value="1"/>
</dbReference>
<dbReference type="EMBL" id="DXET01000051">
    <property type="protein sequence ID" value="HIX80727.1"/>
    <property type="molecule type" value="Genomic_DNA"/>
</dbReference>
<dbReference type="CDD" id="cd01189">
    <property type="entry name" value="INT_ICEBs1_C_like"/>
    <property type="match status" value="1"/>
</dbReference>
<dbReference type="InterPro" id="IPR002104">
    <property type="entry name" value="Integrase_catalytic"/>
</dbReference>
<organism evidence="6 7">
    <name type="scientific">Candidatus Erysipelatoclostridium merdavium</name>
    <dbReference type="NCBI Taxonomy" id="2838566"/>
    <lineage>
        <taxon>Bacteria</taxon>
        <taxon>Bacillati</taxon>
        <taxon>Bacillota</taxon>
        <taxon>Erysipelotrichia</taxon>
        <taxon>Erysipelotrichales</taxon>
        <taxon>Erysipelotrichales incertae sedis</taxon>
    </lineage>
</organism>
<dbReference type="InterPro" id="IPR010998">
    <property type="entry name" value="Integrase_recombinase_N"/>
</dbReference>
<dbReference type="AlphaFoldDB" id="A0A9D2BMA9"/>
<dbReference type="PANTHER" id="PTHR30629:SF2">
    <property type="entry name" value="PROPHAGE INTEGRASE INTS-RELATED"/>
    <property type="match status" value="1"/>
</dbReference>
<evidence type="ECO:0000259" key="5">
    <source>
        <dbReference type="PROSITE" id="PS51898"/>
    </source>
</evidence>
<proteinExistence type="inferred from homology"/>
<dbReference type="SUPFAM" id="SSF56349">
    <property type="entry name" value="DNA breaking-rejoining enzymes"/>
    <property type="match status" value="1"/>
</dbReference>
<dbReference type="PANTHER" id="PTHR30629">
    <property type="entry name" value="PROPHAGE INTEGRASE"/>
    <property type="match status" value="1"/>
</dbReference>
<evidence type="ECO:0000256" key="4">
    <source>
        <dbReference type="ARBA" id="ARBA00023172"/>
    </source>
</evidence>
<dbReference type="GO" id="GO:0006310">
    <property type="term" value="P:DNA recombination"/>
    <property type="evidence" value="ECO:0007669"/>
    <property type="project" value="UniProtKB-KW"/>
</dbReference>
<dbReference type="Gene3D" id="1.10.150.130">
    <property type="match status" value="1"/>
</dbReference>
<dbReference type="InterPro" id="IPR050808">
    <property type="entry name" value="Phage_Integrase"/>
</dbReference>
<reference evidence="6" key="1">
    <citation type="journal article" date="2021" name="PeerJ">
        <title>Extensive microbial diversity within the chicken gut microbiome revealed by metagenomics and culture.</title>
        <authorList>
            <person name="Gilroy R."/>
            <person name="Ravi A."/>
            <person name="Getino M."/>
            <person name="Pursley I."/>
            <person name="Horton D.L."/>
            <person name="Alikhan N.F."/>
            <person name="Baker D."/>
            <person name="Gharbi K."/>
            <person name="Hall N."/>
            <person name="Watson M."/>
            <person name="Adriaenssens E.M."/>
            <person name="Foster-Nyarko E."/>
            <person name="Jarju S."/>
            <person name="Secka A."/>
            <person name="Antonio M."/>
            <person name="Oren A."/>
            <person name="Chaudhuri R.R."/>
            <person name="La Ragione R."/>
            <person name="Hildebrand F."/>
            <person name="Pallen M.J."/>
        </authorList>
    </citation>
    <scope>NUCLEOTIDE SEQUENCE</scope>
    <source>
        <strain evidence="6">ChiGjej1B1-14440</strain>
    </source>
</reference>
<comment type="similarity">
    <text evidence="1">Belongs to the 'phage' integrase family.</text>
</comment>
<dbReference type="Gene3D" id="1.10.443.10">
    <property type="entry name" value="Intergrase catalytic core"/>
    <property type="match status" value="1"/>
</dbReference>
<keyword evidence="4" id="KW-0233">DNA recombination</keyword>
<evidence type="ECO:0000313" key="6">
    <source>
        <dbReference type="EMBL" id="HIX80727.1"/>
    </source>
</evidence>
<name>A0A9D2BMA9_9FIRM</name>
<dbReference type="Pfam" id="PF00589">
    <property type="entry name" value="Phage_integrase"/>
    <property type="match status" value="1"/>
</dbReference>
<dbReference type="GO" id="GO:0015074">
    <property type="term" value="P:DNA integration"/>
    <property type="evidence" value="ECO:0007669"/>
    <property type="project" value="UniProtKB-KW"/>
</dbReference>
<sequence>MGKNLQGKELGKGINQMKDGRYRGRYTDEHGKRIALYDKNLQKLKRELKLKQKKAFIKKETGDFDNPIKSNLTLNEIYEMWRDNELIPSNRKESTKNSYISVYSKHVYKTFGKIKITEFDYDLLLRYLNKVEQKDKITIVLKQIFEYAVKSKIITDNCAKQISTKNNTKSKIIYLTDDEQKTLIKYSRKKNEYFSKIIIIALNTGMRIGEISGLSLDELDFDNNLIYIKHQVIKYYYNHEYNMDKVIMIYKKTVFNLDTPKSKSSMRIVPMNKDCKEALMWLLDHKNYVTREGYIKHRKVIYQNDELMKKLIMTYNGIPITTDSLNAHLNFVIDAILKDNPDFRIKHISMHGLRHSFATRCLDKNINTRVIQKLLGHNTDRITELYAHVTDTKIIEDFKKYF</sequence>
<evidence type="ECO:0000256" key="2">
    <source>
        <dbReference type="ARBA" id="ARBA00022908"/>
    </source>
</evidence>
<evidence type="ECO:0000313" key="7">
    <source>
        <dbReference type="Proteomes" id="UP000886724"/>
    </source>
</evidence>
<protein>
    <submittedName>
        <fullName evidence="6">Site-specific integrase</fullName>
    </submittedName>
</protein>
<dbReference type="PROSITE" id="PS51898">
    <property type="entry name" value="TYR_RECOMBINASE"/>
    <property type="match status" value="1"/>
</dbReference>
<dbReference type="InterPro" id="IPR011010">
    <property type="entry name" value="DNA_brk_join_enz"/>
</dbReference>
<keyword evidence="3" id="KW-0238">DNA-binding</keyword>
<reference evidence="6" key="2">
    <citation type="submission" date="2021-04" db="EMBL/GenBank/DDBJ databases">
        <authorList>
            <person name="Gilroy R."/>
        </authorList>
    </citation>
    <scope>NUCLEOTIDE SEQUENCE</scope>
    <source>
        <strain evidence="6">ChiGjej1B1-14440</strain>
    </source>
</reference>